<dbReference type="AlphaFoldDB" id="A0AAV2ZZ50"/>
<dbReference type="Pfam" id="PF24536">
    <property type="entry name" value="NXPE4_C"/>
    <property type="match status" value="1"/>
</dbReference>
<reference evidence="3" key="1">
    <citation type="thesis" date="2020" institute="ProQuest LLC" country="789 East Eisenhower Parkway, Ann Arbor, MI, USA">
        <title>Comparative Genomics and Chromosome Evolution.</title>
        <authorList>
            <person name="Mudd A.B."/>
        </authorList>
    </citation>
    <scope>NUCLEOTIDE SEQUENCE</scope>
    <source>
        <strain evidence="3">1538</strain>
        <tissue evidence="3">Blood</tissue>
    </source>
</reference>
<dbReference type="Proteomes" id="UP001181693">
    <property type="component" value="Unassembled WGS sequence"/>
</dbReference>
<name>A0AAV2ZZ50_PYXAD</name>
<comment type="caution">
    <text evidence="3">The sequence shown here is derived from an EMBL/GenBank/DDBJ whole genome shotgun (WGS) entry which is preliminary data.</text>
</comment>
<keyword evidence="4" id="KW-1185">Reference proteome</keyword>
<evidence type="ECO:0000313" key="3">
    <source>
        <dbReference type="EMBL" id="DBA23909.1"/>
    </source>
</evidence>
<evidence type="ECO:0000256" key="1">
    <source>
        <dbReference type="ARBA" id="ARBA00005431"/>
    </source>
</evidence>
<dbReference type="SUPFAM" id="SSF81296">
    <property type="entry name" value="E set domains"/>
    <property type="match status" value="1"/>
</dbReference>
<feature type="domain" description="NXPE C-terminal" evidence="2">
    <location>
        <begin position="213"/>
        <end position="434"/>
    </location>
</feature>
<sequence>MEESQKFLKFLEWPEPPNSINFMSSSNPKTTECSLLDPRTVYNVGERVKVFIKARDHYGHPKTYGGDYFQAKLHSPELKAGVTGSITDQRNGSYTATFLLPWPGICQIYISLVHSSEAIAILKRKRETRPDKVFYSGYFYHNGKMAMVECNIQPSGKDVCTYHDLHTGEEWFCVRPEGFPCSAYLEHSKDDRGICKPGLPNPDPSGYYYQDRWHSLVCRNQNFSTPSNVTSCLKGKVVYMFGDSTLRQWWEYLVEFVPSLQRLDLHVSYAPGPLLATDAEHGYLVQWRAHQRPLTMKRTRVQELKYIANEFDGIGGGDDGLVIVINCLAHFIFFPVKVYLRRMMLIRDAVARLLERSKQTTVIINSGNTGFLSVHGSDWLSWQLDTLMRATFSGLPVTIVDAWQMTSCHYHPKAIHPRKIIVQNMVDLMLSHICPT</sequence>
<dbReference type="InterPro" id="IPR013783">
    <property type="entry name" value="Ig-like_fold"/>
</dbReference>
<evidence type="ECO:0000313" key="4">
    <source>
        <dbReference type="Proteomes" id="UP001181693"/>
    </source>
</evidence>
<accession>A0AAV2ZZ50</accession>
<comment type="similarity">
    <text evidence="1">Belongs to the NXPE family.</text>
</comment>
<dbReference type="PANTHER" id="PTHR16165">
    <property type="entry name" value="NXPE FAMILY MEMBER"/>
    <property type="match status" value="1"/>
</dbReference>
<organism evidence="3 4">
    <name type="scientific">Pyxicephalus adspersus</name>
    <name type="common">African bullfrog</name>
    <dbReference type="NCBI Taxonomy" id="30357"/>
    <lineage>
        <taxon>Eukaryota</taxon>
        <taxon>Metazoa</taxon>
        <taxon>Chordata</taxon>
        <taxon>Craniata</taxon>
        <taxon>Vertebrata</taxon>
        <taxon>Euteleostomi</taxon>
        <taxon>Amphibia</taxon>
        <taxon>Batrachia</taxon>
        <taxon>Anura</taxon>
        <taxon>Neobatrachia</taxon>
        <taxon>Ranoidea</taxon>
        <taxon>Pyxicephalidae</taxon>
        <taxon>Pyxicephalinae</taxon>
        <taxon>Pyxicephalus</taxon>
    </lineage>
</organism>
<dbReference type="Gene3D" id="2.60.40.10">
    <property type="entry name" value="Immunoglobulins"/>
    <property type="match status" value="1"/>
</dbReference>
<dbReference type="InterPro" id="IPR026845">
    <property type="entry name" value="NXPH/NXPE"/>
</dbReference>
<proteinExistence type="inferred from homology"/>
<dbReference type="InterPro" id="IPR057106">
    <property type="entry name" value="NXPE4_C"/>
</dbReference>
<evidence type="ECO:0000259" key="2">
    <source>
        <dbReference type="Pfam" id="PF24536"/>
    </source>
</evidence>
<dbReference type="Pfam" id="PF06312">
    <property type="entry name" value="Neurexophilin"/>
    <property type="match status" value="1"/>
</dbReference>
<gene>
    <name evidence="3" type="ORF">GDO54_011622</name>
</gene>
<dbReference type="PANTHER" id="PTHR16165:SF23">
    <property type="entry name" value="NEUREXOPHILIN AND PC-ESTERASE DOMAIN FAMILY, MEMBER 5"/>
    <property type="match status" value="1"/>
</dbReference>
<dbReference type="InterPro" id="IPR014756">
    <property type="entry name" value="Ig_E-set"/>
</dbReference>
<protein>
    <recommendedName>
        <fullName evidence="2">NXPE C-terminal domain-containing protein</fullName>
    </recommendedName>
</protein>
<dbReference type="EMBL" id="DYDO01000005">
    <property type="protein sequence ID" value="DBA23909.1"/>
    <property type="molecule type" value="Genomic_DNA"/>
</dbReference>